<feature type="transmembrane region" description="Helical" evidence="5">
    <location>
        <begin position="189"/>
        <end position="213"/>
    </location>
</feature>
<evidence type="ECO:0000256" key="4">
    <source>
        <dbReference type="ARBA" id="ARBA00023136"/>
    </source>
</evidence>
<dbReference type="EMBL" id="OU893339">
    <property type="protein sequence ID" value="CAG9795788.1"/>
    <property type="molecule type" value="Genomic_DNA"/>
</dbReference>
<dbReference type="OrthoDB" id="430300at2759"/>
<comment type="subcellular location">
    <subcellularLocation>
        <location evidence="1">Membrane</location>
        <topology evidence="1">Multi-pass membrane protein</topology>
    </subcellularLocation>
</comment>
<dbReference type="GO" id="GO:0022857">
    <property type="term" value="F:transmembrane transporter activity"/>
    <property type="evidence" value="ECO:0007669"/>
    <property type="project" value="InterPro"/>
</dbReference>
<reference evidence="7" key="1">
    <citation type="submission" date="2021-12" db="EMBL/GenBank/DDBJ databases">
        <authorList>
            <person name="King R."/>
        </authorList>
    </citation>
    <scope>NUCLEOTIDE SEQUENCE</scope>
</reference>
<dbReference type="Gene3D" id="1.20.1250.20">
    <property type="entry name" value="MFS general substrate transporter like domains"/>
    <property type="match status" value="1"/>
</dbReference>
<feature type="transmembrane region" description="Helical" evidence="5">
    <location>
        <begin position="219"/>
        <end position="240"/>
    </location>
</feature>
<keyword evidence="8" id="KW-1185">Reference proteome</keyword>
<feature type="transmembrane region" description="Helical" evidence="5">
    <location>
        <begin position="152"/>
        <end position="177"/>
    </location>
</feature>
<feature type="transmembrane region" description="Helical" evidence="5">
    <location>
        <begin position="32"/>
        <end position="53"/>
    </location>
</feature>
<dbReference type="PANTHER" id="PTHR23507:SF39">
    <property type="entry name" value="GH23453P-RELATED"/>
    <property type="match status" value="1"/>
</dbReference>
<dbReference type="InterPro" id="IPR011701">
    <property type="entry name" value="MFS"/>
</dbReference>
<evidence type="ECO:0000256" key="3">
    <source>
        <dbReference type="ARBA" id="ARBA00022989"/>
    </source>
</evidence>
<feature type="transmembrane region" description="Helical" evidence="5">
    <location>
        <begin position="125"/>
        <end position="146"/>
    </location>
</feature>
<dbReference type="GO" id="GO:0016020">
    <property type="term" value="C:membrane"/>
    <property type="evidence" value="ECO:0007669"/>
    <property type="project" value="UniProtKB-SubCell"/>
</dbReference>
<feature type="transmembrane region" description="Helical" evidence="5">
    <location>
        <begin position="347"/>
        <end position="368"/>
    </location>
</feature>
<keyword evidence="4 5" id="KW-0472">Membrane</keyword>
<feature type="transmembrane region" description="Helical" evidence="5">
    <location>
        <begin position="438"/>
        <end position="461"/>
    </location>
</feature>
<organism evidence="7 8">
    <name type="scientific">Diatraea saccharalis</name>
    <name type="common">sugarcane borer</name>
    <dbReference type="NCBI Taxonomy" id="40085"/>
    <lineage>
        <taxon>Eukaryota</taxon>
        <taxon>Metazoa</taxon>
        <taxon>Ecdysozoa</taxon>
        <taxon>Arthropoda</taxon>
        <taxon>Hexapoda</taxon>
        <taxon>Insecta</taxon>
        <taxon>Pterygota</taxon>
        <taxon>Neoptera</taxon>
        <taxon>Endopterygota</taxon>
        <taxon>Lepidoptera</taxon>
        <taxon>Glossata</taxon>
        <taxon>Ditrysia</taxon>
        <taxon>Pyraloidea</taxon>
        <taxon>Crambidae</taxon>
        <taxon>Crambinae</taxon>
        <taxon>Diatraea</taxon>
    </lineage>
</organism>
<feature type="transmembrane region" description="Helical" evidence="5">
    <location>
        <begin position="406"/>
        <end position="426"/>
    </location>
</feature>
<dbReference type="PANTHER" id="PTHR23507">
    <property type="entry name" value="ZGC:174356"/>
    <property type="match status" value="1"/>
</dbReference>
<keyword evidence="3 5" id="KW-1133">Transmembrane helix</keyword>
<name>A0A9N9RFT6_9NEOP</name>
<evidence type="ECO:0000313" key="8">
    <source>
        <dbReference type="Proteomes" id="UP001153714"/>
    </source>
</evidence>
<evidence type="ECO:0000256" key="1">
    <source>
        <dbReference type="ARBA" id="ARBA00004141"/>
    </source>
</evidence>
<gene>
    <name evidence="7" type="ORF">DIATSA_LOCUS13027</name>
</gene>
<feature type="transmembrane region" description="Helical" evidence="5">
    <location>
        <begin position="318"/>
        <end position="338"/>
    </location>
</feature>
<feature type="transmembrane region" description="Helical" evidence="5">
    <location>
        <begin position="280"/>
        <end position="298"/>
    </location>
</feature>
<evidence type="ECO:0000259" key="6">
    <source>
        <dbReference type="PROSITE" id="PS50850"/>
    </source>
</evidence>
<dbReference type="InterPro" id="IPR036259">
    <property type="entry name" value="MFS_trans_sf"/>
</dbReference>
<evidence type="ECO:0000256" key="2">
    <source>
        <dbReference type="ARBA" id="ARBA00022692"/>
    </source>
</evidence>
<protein>
    <recommendedName>
        <fullName evidence="6">Major facilitator superfamily (MFS) profile domain-containing protein</fullName>
    </recommendedName>
</protein>
<dbReference type="Pfam" id="PF07690">
    <property type="entry name" value="MFS_1"/>
    <property type="match status" value="1"/>
</dbReference>
<feature type="transmembrane region" description="Helical" evidence="5">
    <location>
        <begin position="374"/>
        <end position="394"/>
    </location>
</feature>
<keyword evidence="2 5" id="KW-0812">Transmembrane</keyword>
<feature type="domain" description="Major facilitator superfamily (MFS) profile" evidence="6">
    <location>
        <begin position="33"/>
        <end position="463"/>
    </location>
</feature>
<reference evidence="7" key="2">
    <citation type="submission" date="2022-10" db="EMBL/GenBank/DDBJ databases">
        <authorList>
            <consortium name="ENA_rothamsted_submissions"/>
            <consortium name="culmorum"/>
            <person name="King R."/>
        </authorList>
    </citation>
    <scope>NUCLEOTIDE SEQUENCE</scope>
</reference>
<evidence type="ECO:0000256" key="5">
    <source>
        <dbReference type="SAM" id="Phobius"/>
    </source>
</evidence>
<dbReference type="PROSITE" id="PS50850">
    <property type="entry name" value="MFS"/>
    <property type="match status" value="1"/>
</dbReference>
<evidence type="ECO:0000313" key="7">
    <source>
        <dbReference type="EMBL" id="CAG9795788.1"/>
    </source>
</evidence>
<dbReference type="Proteomes" id="UP001153714">
    <property type="component" value="Chromosome 8"/>
</dbReference>
<dbReference type="SUPFAM" id="SSF103473">
    <property type="entry name" value="MFS general substrate transporter"/>
    <property type="match status" value="1"/>
</dbReference>
<sequence length="477" mass="52926">MAQDEDHLTDSNRSINTISELPGRPFSFTVEVPLFLTILGLSLSGTAITNIVLYRTCIHSLHHTVDECHIFLMPLKNNETHSLEEEVQKYAAFVQMVKIVIESVGPAILSLFLGVWSDTHGRKPLIVWPLFGITMTAVLNVIYSMLDNFGPWWYLLTAIPFSLTGGFSVLFTGAYCYMSDVTSTETRSLRMTVIEAALSVGSVTGSLISSYLLKAVGNVYLLLIVTTLNVVAYVYTNLYVRESLTGAIQGGITTVLDFLLVKEMFRECFKRRPNNLRAQLLLLAIANSLSIFIFYGVFNLEYMYTREKLSWALKDYNTYSAVSTSIAFIGSFLGVAVIQRVLAISDLGFAMVAFLTTAIQYMVKAFAVLTWHMYLGPAIALFGGLSSPLIRSMLTKILPLEDIAKAFALMCAIEGICPLISPFLYSTVYRSTITLFPGAIYLLSAFINAICVIMLGFVAYYRTRVTSPAYQPVSNQL</sequence>
<dbReference type="AlphaFoldDB" id="A0A9N9RFT6"/>
<accession>A0A9N9RFT6</accession>
<dbReference type="InterPro" id="IPR020846">
    <property type="entry name" value="MFS_dom"/>
</dbReference>
<proteinExistence type="predicted"/>